<keyword evidence="1" id="KW-0175">Coiled coil</keyword>
<dbReference type="PANTHER" id="PTHR31105">
    <property type="entry name" value="EXTRA-LARGE G-PROTEIN-LIKE"/>
    <property type="match status" value="1"/>
</dbReference>
<feature type="region of interest" description="Disordered" evidence="2">
    <location>
        <begin position="214"/>
        <end position="252"/>
    </location>
</feature>
<evidence type="ECO:0000256" key="2">
    <source>
        <dbReference type="SAM" id="MobiDB-lite"/>
    </source>
</evidence>
<reference evidence="5" key="1">
    <citation type="journal article" date="2019" name="Gigascience">
        <title>De novo genome assembly of the endangered Acer yangbiense, a plant species with extremely small populations endemic to Yunnan Province, China.</title>
        <authorList>
            <person name="Yang J."/>
            <person name="Wariss H.M."/>
            <person name="Tao L."/>
            <person name="Zhang R."/>
            <person name="Yun Q."/>
            <person name="Hollingsworth P."/>
            <person name="Dao Z."/>
            <person name="Luo G."/>
            <person name="Guo H."/>
            <person name="Ma Y."/>
            <person name="Sun W."/>
        </authorList>
    </citation>
    <scope>NUCLEOTIDE SEQUENCE [LARGE SCALE GENOMIC DNA]</scope>
    <source>
        <strain evidence="5">cv. Malutang</strain>
    </source>
</reference>
<dbReference type="OrthoDB" id="1898513at2759"/>
<accession>A0A5C7I8H3</accession>
<comment type="caution">
    <text evidence="4">The sequence shown here is derived from an EMBL/GenBank/DDBJ whole genome shotgun (WGS) entry which is preliminary data.</text>
</comment>
<feature type="coiled-coil region" evidence="1">
    <location>
        <begin position="332"/>
        <end position="426"/>
    </location>
</feature>
<dbReference type="GO" id="GO:1900150">
    <property type="term" value="P:regulation of defense response to fungus"/>
    <property type="evidence" value="ECO:0007669"/>
    <property type="project" value="InterPro"/>
</dbReference>
<dbReference type="InterPro" id="IPR040244">
    <property type="entry name" value="EDR4-like"/>
</dbReference>
<organism evidence="4 5">
    <name type="scientific">Acer yangbiense</name>
    <dbReference type="NCBI Taxonomy" id="1000413"/>
    <lineage>
        <taxon>Eukaryota</taxon>
        <taxon>Viridiplantae</taxon>
        <taxon>Streptophyta</taxon>
        <taxon>Embryophyta</taxon>
        <taxon>Tracheophyta</taxon>
        <taxon>Spermatophyta</taxon>
        <taxon>Magnoliopsida</taxon>
        <taxon>eudicotyledons</taxon>
        <taxon>Gunneridae</taxon>
        <taxon>Pentapetalae</taxon>
        <taxon>rosids</taxon>
        <taxon>malvids</taxon>
        <taxon>Sapindales</taxon>
        <taxon>Sapindaceae</taxon>
        <taxon>Hippocastanoideae</taxon>
        <taxon>Acereae</taxon>
        <taxon>Acer</taxon>
    </lineage>
</organism>
<evidence type="ECO:0000259" key="3">
    <source>
        <dbReference type="Pfam" id="PF11331"/>
    </source>
</evidence>
<dbReference type="EMBL" id="VAHF01000004">
    <property type="protein sequence ID" value="TXG64892.1"/>
    <property type="molecule type" value="Genomic_DNA"/>
</dbReference>
<dbReference type="AlphaFoldDB" id="A0A5C7I8H3"/>
<gene>
    <name evidence="4" type="ORF">EZV62_011886</name>
</gene>
<evidence type="ECO:0000313" key="4">
    <source>
        <dbReference type="EMBL" id="TXG64892.1"/>
    </source>
</evidence>
<protein>
    <recommendedName>
        <fullName evidence="3">Probable zinc-ribbon domain-containing protein</fullName>
    </recommendedName>
</protein>
<feature type="domain" description="Probable zinc-ribbon" evidence="3">
    <location>
        <begin position="124"/>
        <end position="154"/>
    </location>
</feature>
<dbReference type="InterPro" id="IPR021480">
    <property type="entry name" value="Zinc_ribbon_12"/>
</dbReference>
<dbReference type="Proteomes" id="UP000323000">
    <property type="component" value="Chromosome 4"/>
</dbReference>
<proteinExistence type="predicted"/>
<dbReference type="PANTHER" id="PTHR31105:SF38">
    <property type="entry name" value="PROTEIN ENHANCED DISEASE RESISTANCE 4"/>
    <property type="match status" value="1"/>
</dbReference>
<keyword evidence="5" id="KW-1185">Reference proteome</keyword>
<evidence type="ECO:0000256" key="1">
    <source>
        <dbReference type="SAM" id="Coils"/>
    </source>
</evidence>
<evidence type="ECO:0000313" key="5">
    <source>
        <dbReference type="Proteomes" id="UP000323000"/>
    </source>
</evidence>
<sequence>MSKSPTIRSSHAYYDGSVSSFDGIDGQVPEKHVKSYKNPNKFVSYVASYFDVIDDQVPEKHVKSYKNPNYHRSCPSSPKQFTDSELPTCYRETKSDDQGHEEYHVKRHVKEQTHLVKRHLLPTAGGAPFVICYRCLKPLQLPADFLLFKRRFHQQKSNTWIGTSESRCVSCVSTSLKIKDMSAEVTAWLDTSAKSKDMDWHVRSAKNIILGGELQKGIPSGSDQGSPLLTPDQKLGMQKSSRQAASPSCGCGSSDFSMKEGTALSSSSSSSDSESVSFNSSNYSGIPITIDGDGFTEFPSLKKTNQEAEDDNADSLLEGRENGSYEELLGGIIEYEEKLRVSNLRLQLSEEEAARLKSELHTQIESAQRDMKIREADLESERRQVFQLQKLIFQNLTLRLKVQGQLKLSQEDVAMLNAEFDSARRKVFESQDRIAKVTEKGNHVEALNKDLNMLKLKHDMHIAEKDVITAKVNTLMAEASS</sequence>
<dbReference type="Pfam" id="PF11331">
    <property type="entry name" value="Zn_ribbon_12"/>
    <property type="match status" value="1"/>
</dbReference>
<name>A0A5C7I8H3_9ROSI</name>